<sequence length="254" mass="29741">MKNLDLEYLKQQKRKIKRKSTKKSNKDLQSEALSLNIEDKWIKKKDVVILISILLFIICAIVKVHKSTYYNNTIYLDKKVTTLKEALKITDSQALKINKKAKLNGINGYINGSQNIINKKPRLSMEYIKINKGLINNVEHRISIPIDLDNQQISGIYCSRNKSYRFDKYAFSYDKSKLDINDIYDIINKKVDMNKVLSGYKPSIDFDMYNNTCSIYVTYYKDKDAEQAKNNSSVQYRIEVDLRTKEIKNFSKKE</sequence>
<dbReference type="eggNOG" id="ENOG50327VI">
    <property type="taxonomic scope" value="Bacteria"/>
</dbReference>
<evidence type="ECO:0000313" key="3">
    <source>
        <dbReference type="Proteomes" id="UP000004198"/>
    </source>
</evidence>
<dbReference type="RefSeq" id="WP_007061611.1">
    <property type="nucleotide sequence ID" value="NZ_ACVI01000043.1"/>
</dbReference>
<keyword evidence="1" id="KW-0472">Membrane</keyword>
<dbReference type="STRING" id="536227.Ccar_07655"/>
<gene>
    <name evidence="2" type="ORF">CcarbDRAFT_2726</name>
</gene>
<feature type="transmembrane region" description="Helical" evidence="1">
    <location>
        <begin position="47"/>
        <end position="65"/>
    </location>
</feature>
<evidence type="ECO:0000256" key="1">
    <source>
        <dbReference type="SAM" id="Phobius"/>
    </source>
</evidence>
<keyword evidence="1" id="KW-0812">Transmembrane</keyword>
<keyword evidence="3" id="KW-1185">Reference proteome</keyword>
<protein>
    <submittedName>
        <fullName evidence="2">Uncharacterized protein</fullName>
    </submittedName>
</protein>
<dbReference type="Proteomes" id="UP000004198">
    <property type="component" value="Unassembled WGS sequence"/>
</dbReference>
<dbReference type="AlphaFoldDB" id="C6PVA9"/>
<keyword evidence="1" id="KW-1133">Transmembrane helix</keyword>
<reference evidence="2 3" key="1">
    <citation type="submission" date="2009-06" db="EMBL/GenBank/DDBJ databases">
        <title>The draft genome of Clostridium carboxidivorans P7.</title>
        <authorList>
            <consortium name="US DOE Joint Genome Institute (JGI-PGF)"/>
            <person name="Lucas S."/>
            <person name="Copeland A."/>
            <person name="Lapidus A."/>
            <person name="Glavina del Rio T."/>
            <person name="Tice H."/>
            <person name="Bruce D."/>
            <person name="Goodwin L."/>
            <person name="Pitluck S."/>
            <person name="Larimer F."/>
            <person name="Land M.L."/>
            <person name="Hauser L."/>
            <person name="Hemme C.L."/>
        </authorList>
    </citation>
    <scope>NUCLEOTIDE SEQUENCE [LARGE SCALE GENOMIC DNA]</scope>
    <source>
        <strain evidence="2 3">P7</strain>
    </source>
</reference>
<accession>C6PVA9</accession>
<comment type="caution">
    <text evidence="2">The sequence shown here is derived from an EMBL/GenBank/DDBJ whole genome shotgun (WGS) entry which is preliminary data.</text>
</comment>
<organism evidence="2 3">
    <name type="scientific">Clostridium carboxidivorans P7</name>
    <dbReference type="NCBI Taxonomy" id="536227"/>
    <lineage>
        <taxon>Bacteria</taxon>
        <taxon>Bacillati</taxon>
        <taxon>Bacillota</taxon>
        <taxon>Clostridia</taxon>
        <taxon>Eubacteriales</taxon>
        <taxon>Clostridiaceae</taxon>
        <taxon>Clostridium</taxon>
    </lineage>
</organism>
<name>C6PVA9_9CLOT</name>
<dbReference type="EMBL" id="ACVI01000043">
    <property type="protein sequence ID" value="EET86839.1"/>
    <property type="molecule type" value="Genomic_DNA"/>
</dbReference>
<proteinExistence type="predicted"/>
<evidence type="ECO:0000313" key="2">
    <source>
        <dbReference type="EMBL" id="EET86839.1"/>
    </source>
</evidence>